<organism evidence="3 4">
    <name type="scientific">Oceanibaculum pacificum</name>
    <dbReference type="NCBI Taxonomy" id="580166"/>
    <lineage>
        <taxon>Bacteria</taxon>
        <taxon>Pseudomonadati</taxon>
        <taxon>Pseudomonadota</taxon>
        <taxon>Alphaproteobacteria</taxon>
        <taxon>Rhodospirillales</taxon>
        <taxon>Oceanibaculaceae</taxon>
        <taxon>Oceanibaculum</taxon>
    </lineage>
</organism>
<dbReference type="Gene3D" id="3.30.66.10">
    <property type="entry name" value="DNA topoisomerase I domain"/>
    <property type="match status" value="1"/>
</dbReference>
<sequence>MAQGREVKAQARRAGLRLVTPEQLTLCRHRHGRGFVYRDEEGRRIQDAAVLARIRSLAIPPAYRAVRVAPMADAHIQAIGEDEAGRVQYRYHPNWDLVREERKVERLAALARALPRIRRRIRRDLRREENCRDKALAAVVMVIDRSHIRIGCEDYVHSGRSRGAATLLKRNVALDGDYLRLQFHGKRRQPVDCALYAPALAKAIPDFRALRGTRLFQYRDDRGRIRPVTAGDINAYLREIADAPVTAKDFRTLAATAAAGERLARLEPAASKTAQRRQIAAVMRDVAEMLGNTPAVARKSYVHRRLIDAFINGELSERFLRGRPPTGLSRAEAAVGALFG</sequence>
<accession>A0A154VI60</accession>
<dbReference type="InterPro" id="IPR011010">
    <property type="entry name" value="DNA_brk_join_enz"/>
</dbReference>
<dbReference type="SUPFAM" id="SSF55869">
    <property type="entry name" value="DNA topoisomerase I domain"/>
    <property type="match status" value="1"/>
</dbReference>
<reference evidence="3 4" key="1">
    <citation type="submission" date="2015-12" db="EMBL/GenBank/DDBJ databases">
        <title>Genome sequence of Oceanibaculum pacificum MCCC 1A02656.</title>
        <authorList>
            <person name="Lu L."/>
            <person name="Lai Q."/>
            <person name="Shao Z."/>
            <person name="Qian P."/>
        </authorList>
    </citation>
    <scope>NUCLEOTIDE SEQUENCE [LARGE SCALE GENOMIC DNA]</scope>
    <source>
        <strain evidence="3 4">MCCC 1A02656</strain>
    </source>
</reference>
<dbReference type="GO" id="GO:0006265">
    <property type="term" value="P:DNA topological change"/>
    <property type="evidence" value="ECO:0007669"/>
    <property type="project" value="InterPro"/>
</dbReference>
<dbReference type="InterPro" id="IPR014711">
    <property type="entry name" value="TopoI_cat_a-hlx-sub_euk"/>
</dbReference>
<protein>
    <submittedName>
        <fullName evidence="3">Uncharacterized protein</fullName>
    </submittedName>
</protein>
<dbReference type="STRING" id="580166.AUP43_14165"/>
<dbReference type="SUPFAM" id="SSF56349">
    <property type="entry name" value="DNA breaking-rejoining enzymes"/>
    <property type="match status" value="1"/>
</dbReference>
<evidence type="ECO:0000313" key="4">
    <source>
        <dbReference type="Proteomes" id="UP000076400"/>
    </source>
</evidence>
<name>A0A154VI60_9PROT</name>
<dbReference type="PROSITE" id="PS52038">
    <property type="entry name" value="TOPO_IB_2"/>
    <property type="match status" value="1"/>
</dbReference>
<dbReference type="InterPro" id="IPR049331">
    <property type="entry name" value="Top1B_N_bact"/>
</dbReference>
<dbReference type="GO" id="GO:0003917">
    <property type="term" value="F:DNA topoisomerase type I (single strand cut, ATP-independent) activity"/>
    <property type="evidence" value="ECO:0007669"/>
    <property type="project" value="InterPro"/>
</dbReference>
<proteinExistence type="predicted"/>
<dbReference type="EMBL" id="LPXN01000161">
    <property type="protein sequence ID" value="KZD01005.1"/>
    <property type="molecule type" value="Genomic_DNA"/>
</dbReference>
<evidence type="ECO:0000259" key="1">
    <source>
        <dbReference type="Pfam" id="PF01028"/>
    </source>
</evidence>
<keyword evidence="4" id="KW-1185">Reference proteome</keyword>
<dbReference type="RefSeq" id="WP_067559903.1">
    <property type="nucleotide sequence ID" value="NZ_LPXN01000161.1"/>
</dbReference>
<dbReference type="OrthoDB" id="9778962at2"/>
<dbReference type="Gene3D" id="3.90.15.10">
    <property type="entry name" value="Topoisomerase I, Chain A, domain 3"/>
    <property type="match status" value="1"/>
</dbReference>
<dbReference type="Gene3D" id="1.10.132.120">
    <property type="match status" value="1"/>
</dbReference>
<dbReference type="AlphaFoldDB" id="A0A154VI60"/>
<evidence type="ECO:0000313" key="3">
    <source>
        <dbReference type="EMBL" id="KZD01005.1"/>
    </source>
</evidence>
<feature type="domain" description="DNA topoisomerase IB N-terminal" evidence="2">
    <location>
        <begin position="34"/>
        <end position="82"/>
    </location>
</feature>
<feature type="domain" description="DNA topoisomerase I catalytic core eukaryotic-type" evidence="1">
    <location>
        <begin position="99"/>
        <end position="300"/>
    </location>
</feature>
<gene>
    <name evidence="3" type="ORF">AUP43_14165</name>
</gene>
<dbReference type="InterPro" id="IPR013500">
    <property type="entry name" value="TopoI_cat_euk"/>
</dbReference>
<dbReference type="Pfam" id="PF21338">
    <property type="entry name" value="Top1B_N_bact"/>
    <property type="match status" value="1"/>
</dbReference>
<dbReference type="Proteomes" id="UP000076400">
    <property type="component" value="Unassembled WGS sequence"/>
</dbReference>
<dbReference type="GO" id="GO:0003677">
    <property type="term" value="F:DNA binding"/>
    <property type="evidence" value="ECO:0007669"/>
    <property type="project" value="InterPro"/>
</dbReference>
<comment type="caution">
    <text evidence="3">The sequence shown here is derived from an EMBL/GenBank/DDBJ whole genome shotgun (WGS) entry which is preliminary data.</text>
</comment>
<evidence type="ECO:0000259" key="2">
    <source>
        <dbReference type="Pfam" id="PF21338"/>
    </source>
</evidence>
<dbReference type="Pfam" id="PF01028">
    <property type="entry name" value="Topoisom_I"/>
    <property type="match status" value="1"/>
</dbReference>
<dbReference type="InterPro" id="IPR035447">
    <property type="entry name" value="DNA_topo_I_N_sf"/>
</dbReference>